<evidence type="ECO:0000313" key="8">
    <source>
        <dbReference type="EMBL" id="BAE45049.1"/>
    </source>
</evidence>
<feature type="domain" description="Type II secretion system protein GspF" evidence="7">
    <location>
        <begin position="107"/>
        <end position="234"/>
    </location>
</feature>
<dbReference type="EMBL" id="AP008980">
    <property type="protein sequence ID" value="BAE45049.1"/>
    <property type="molecule type" value="Genomic_DNA"/>
</dbReference>
<evidence type="ECO:0000256" key="6">
    <source>
        <dbReference type="SAM" id="Phobius"/>
    </source>
</evidence>
<reference evidence="8" key="2">
    <citation type="journal article" date="2001" name="Biochem. Biophys. Res. Commun.">
        <title>Isolation and characterization of the genes encoding a novel oxygenase component of angular dioxygenase from the gram-positive dibenzofuran-degrader Terrabacter sp. strain DBF63.</title>
        <authorList>
            <person name="Kasuga K."/>
            <person name="Habe H."/>
            <person name="Chung J."/>
            <person name="Yoshida T."/>
            <person name="Nojiri H."/>
            <person name="Yamane H."/>
            <person name="Omori T."/>
        </authorList>
    </citation>
    <scope>NUCLEOTIDE SEQUENCE</scope>
    <source>
        <strain evidence="8">DBF63</strain>
        <plasmid evidence="8">pDBF1</plasmid>
    </source>
</reference>
<evidence type="ECO:0000256" key="5">
    <source>
        <dbReference type="ARBA" id="ARBA00023136"/>
    </source>
</evidence>
<evidence type="ECO:0000256" key="1">
    <source>
        <dbReference type="ARBA" id="ARBA00004651"/>
    </source>
</evidence>
<proteinExistence type="predicted"/>
<feature type="transmembrane region" description="Helical" evidence="6">
    <location>
        <begin position="221"/>
        <end position="241"/>
    </location>
</feature>
<reference evidence="8" key="6">
    <citation type="journal article" date="2005" name="Appl. Microbiol. Biotechnol.">
        <title>Characterization of [3Fe-4S] ferredoxin DbfA3, which functions in the angular dioxygenase system of Terrabacter sp. strain DBF63.</title>
        <authorList>
            <person name="Takagi T."/>
            <person name="Habe H."/>
            <person name="Yoshida T."/>
            <person name="Yamane H."/>
            <person name="Omori T."/>
            <person name="Nojiri H."/>
        </authorList>
    </citation>
    <scope>NUCLEOTIDE SEQUENCE</scope>
    <source>
        <strain evidence="8">DBF63</strain>
        <plasmid evidence="8">pDBF1</plasmid>
    </source>
</reference>
<evidence type="ECO:0000259" key="7">
    <source>
        <dbReference type="Pfam" id="PF00482"/>
    </source>
</evidence>
<geneLocation type="plasmid" evidence="8">
    <name>pDBF1</name>
</geneLocation>
<organism evidence="8">
    <name type="scientific">Terrabacter sp. (strain DBF63)</name>
    <dbReference type="NCBI Taxonomy" id="150395"/>
    <lineage>
        <taxon>Bacteria</taxon>
        <taxon>Bacillati</taxon>
        <taxon>Actinomycetota</taxon>
        <taxon>Actinomycetes</taxon>
        <taxon>Micrococcales</taxon>
        <taxon>Intrasporangiaceae</taxon>
        <taxon>Terrabacter</taxon>
    </lineage>
</organism>
<protein>
    <submittedName>
        <fullName evidence="8">TadB-like protein</fullName>
    </submittedName>
</protein>
<dbReference type="AlphaFoldDB" id="Q3MNR4"/>
<keyword evidence="3 6" id="KW-0812">Transmembrane</keyword>
<sequence length="288" mass="30421">MIGALIGICLALGIVLVVAGFTPADPAAPRGPRRTRRKKAAGSGLLSLTRQETIAAGAALAVGVVVAALFGWIVMILIAPAAAVGGMRLVRPNKGVDPDELEALEEWVRALRGILSSNASMATAIVQTLPSTPTAIRPQVERLVARLRGNAPLEASLYSFAEELDSQTGDYIAASLIQAAQFSGAGLSAALEAIAAEVAVEVRARREIEVDRAKPLTESRWISIITIASVIVLVFLTPFGSVYRDTALGQTVLLALSCLFAAVLYWLRQRASTTPSPRFLSRPQEGSR</sequence>
<dbReference type="InterPro" id="IPR018076">
    <property type="entry name" value="T2SS_GspF_dom"/>
</dbReference>
<evidence type="ECO:0000256" key="4">
    <source>
        <dbReference type="ARBA" id="ARBA00022989"/>
    </source>
</evidence>
<dbReference type="Pfam" id="PF00482">
    <property type="entry name" value="T2SSF"/>
    <property type="match status" value="1"/>
</dbReference>
<feature type="transmembrane region" description="Helical" evidence="6">
    <location>
        <begin position="247"/>
        <end position="267"/>
    </location>
</feature>
<accession>Q3MNR4</accession>
<name>Q3MNR4_TERSD</name>
<reference evidence="8" key="5">
    <citation type="journal article" date="2004" name="J. Bacteriol.">
        <title>Characterization of the upper pathway genes for fluorene metabolism in Terrabacter sp. strain DBF63.</title>
        <authorList>
            <person name="Habe H."/>
            <person name="Chung J."/>
            <person name="Kato H."/>
            <person name="Ayabe Y."/>
            <person name="Kasuga K."/>
            <person name="Yoshida T."/>
            <person name="Nojiri H."/>
            <person name="Yamane H."/>
            <person name="Omori T."/>
        </authorList>
    </citation>
    <scope>NUCLEOTIDE SEQUENCE</scope>
    <source>
        <strain evidence="8">DBF63</strain>
        <plasmid evidence="8">pDBF1</plasmid>
    </source>
</reference>
<reference evidence="8" key="7">
    <citation type="journal article" date="2005" name="Microbiology (Mosc.)">
        <title>The fluorene catabolic linear plasmid in Terrabacter sp. strain DBF63 carries the beta-ketoadipate pathway genes, pcaRHGBDCFIJ, also found in proteobacteria.</title>
        <authorList>
            <person name="Habe H."/>
            <person name="Chung J.-S."/>
            <person name="Ishida A."/>
            <person name="Kasuga K."/>
            <person name="Ide K."/>
            <person name="Takemura T."/>
            <person name="Nojiri H."/>
            <person name="Yamane H."/>
            <person name="Omori T."/>
        </authorList>
    </citation>
    <scope>NUCLEOTIDE SEQUENCE</scope>
    <source>
        <strain evidence="8">DBF63</strain>
        <plasmid evidence="8">pDBF1</plasmid>
    </source>
</reference>
<dbReference type="PANTHER" id="PTHR35007">
    <property type="entry name" value="INTEGRAL MEMBRANE PROTEIN-RELATED"/>
    <property type="match status" value="1"/>
</dbReference>
<comment type="subcellular location">
    <subcellularLocation>
        <location evidence="1">Cell membrane</location>
        <topology evidence="1">Multi-pass membrane protein</topology>
    </subcellularLocation>
</comment>
<keyword evidence="2" id="KW-1003">Cell membrane</keyword>
<reference evidence="8" key="3">
    <citation type="journal article" date="2003" name="Appl. Microbiol. Biotechnol.">
        <title>Phthalate catabolic gene cluster is linked to the angular dioxygenase gene in Terrabacter sp. strain DBF63.</title>
        <authorList>
            <person name="Habe H."/>
            <person name="Miyakoshi M."/>
            <person name="Chung J."/>
            <person name="Kasuga K."/>
            <person name="Yoshida T."/>
            <person name="Nojiri H."/>
            <person name="Omori T."/>
        </authorList>
    </citation>
    <scope>NUCLEOTIDE SEQUENCE</scope>
    <source>
        <strain evidence="8">DBF63</strain>
        <plasmid evidence="8">pDBF1</plasmid>
    </source>
</reference>
<feature type="transmembrane region" description="Helical" evidence="6">
    <location>
        <begin position="54"/>
        <end position="84"/>
    </location>
</feature>
<reference evidence="8" key="1">
    <citation type="journal article" date="1997" name="J. Ferment. Bioeng.">
        <title>Cloning and characterization of genes involved in the degradation of dibenzofuran by Terrabacter sp. strain DBF63.</title>
        <authorList>
            <person name="Kasuga K."/>
            <person name="Nojiri H."/>
            <person name="Yamane H."/>
            <person name="Kodama T."/>
            <person name="Omori T."/>
        </authorList>
    </citation>
    <scope>NUCLEOTIDE SEQUENCE</scope>
    <source>
        <strain evidence="8">DBF63</strain>
        <plasmid evidence="8">pDBF1</plasmid>
    </source>
</reference>
<dbReference type="PANTHER" id="PTHR35007:SF3">
    <property type="entry name" value="POSSIBLE CONSERVED ALANINE RICH MEMBRANE PROTEIN"/>
    <property type="match status" value="1"/>
</dbReference>
<keyword evidence="8" id="KW-0614">Plasmid</keyword>
<keyword evidence="5 6" id="KW-0472">Membrane</keyword>
<evidence type="ECO:0000256" key="2">
    <source>
        <dbReference type="ARBA" id="ARBA00022475"/>
    </source>
</evidence>
<keyword evidence="4 6" id="KW-1133">Transmembrane helix</keyword>
<evidence type="ECO:0000256" key="3">
    <source>
        <dbReference type="ARBA" id="ARBA00022692"/>
    </source>
</evidence>
<dbReference type="GO" id="GO:0005886">
    <property type="term" value="C:plasma membrane"/>
    <property type="evidence" value="ECO:0007669"/>
    <property type="project" value="UniProtKB-SubCell"/>
</dbReference>
<reference evidence="8" key="4">
    <citation type="journal article" date="2004" name="FEMS Microbiol. Lett.">
        <title>Genetic characterization of the dibenzofuran-degrading Actinobacteria carrying the dbfA1A2 gene homologues isolated from activated sludge.</title>
        <authorList>
            <person name="Noumura T."/>
            <person name="Habe H."/>
            <person name="Widada J."/>
            <person name="Chung J.S."/>
            <person name="Yoshida T."/>
            <person name="Nojiri H."/>
            <person name="Omori T."/>
        </authorList>
    </citation>
    <scope>NUCLEOTIDE SEQUENCE</scope>
    <source>
        <strain evidence="8">DBF63</strain>
        <plasmid evidence="8">pDBF1</plasmid>
    </source>
</reference>